<dbReference type="Proteomes" id="UP001476950">
    <property type="component" value="Unassembled WGS sequence"/>
</dbReference>
<name>A0ABV0KIE9_9CYAN</name>
<keyword evidence="3" id="KW-1185">Reference proteome</keyword>
<evidence type="ECO:0000313" key="3">
    <source>
        <dbReference type="Proteomes" id="UP001476950"/>
    </source>
</evidence>
<gene>
    <name evidence="2" type="ORF">NDI38_11275</name>
</gene>
<accession>A0ABV0KIE9</accession>
<sequence>MKNEFELVGGSVIGREHLRVGKNNQDAYSWNVSEAGAIAVVCDGCGSGMHSEVGANLGARMIVETLHRSLKGGMCLEHEEFWQTIQQKLLNQLQQVAEHLGGDQAQTVRDYLLFTSAGAVITPAITSIFTLGDGVIAVNDQVMQLGPFANNAPPYLAYGLLEGNVSESLPLKALQVLPTKQVQSMLLGSDGVSDLMEVAAHALPGRSDVVGDIAQFWQDERYFRNPDQVRRRLALINREVTMLNPQSQQCSRQPGLLPDDTTLIVIRRKEAVC</sequence>
<proteinExistence type="predicted"/>
<dbReference type="Pfam" id="PF13672">
    <property type="entry name" value="PP2C_2"/>
    <property type="match status" value="1"/>
</dbReference>
<reference evidence="2 3" key="1">
    <citation type="submission" date="2022-04" db="EMBL/GenBank/DDBJ databases">
        <title>Positive selection, recombination, and allopatry shape intraspecific diversity of widespread and dominant cyanobacteria.</title>
        <authorList>
            <person name="Wei J."/>
            <person name="Shu W."/>
            <person name="Hu C."/>
        </authorList>
    </citation>
    <scope>NUCLEOTIDE SEQUENCE [LARGE SCALE GENOMIC DNA]</scope>
    <source>
        <strain evidence="2 3">AS-A4</strain>
    </source>
</reference>
<comment type="caution">
    <text evidence="2">The sequence shown here is derived from an EMBL/GenBank/DDBJ whole genome shotgun (WGS) entry which is preliminary data.</text>
</comment>
<dbReference type="Gene3D" id="3.60.40.10">
    <property type="entry name" value="PPM-type phosphatase domain"/>
    <property type="match status" value="1"/>
</dbReference>
<evidence type="ECO:0000313" key="2">
    <source>
        <dbReference type="EMBL" id="MEP1059017.1"/>
    </source>
</evidence>
<feature type="domain" description="PPM-type phosphatase" evidence="1">
    <location>
        <begin position="13"/>
        <end position="201"/>
    </location>
</feature>
<dbReference type="RefSeq" id="WP_190450071.1">
    <property type="nucleotide sequence ID" value="NZ_JAMPLM010000008.1"/>
</dbReference>
<dbReference type="InterPro" id="IPR001932">
    <property type="entry name" value="PPM-type_phosphatase-like_dom"/>
</dbReference>
<organism evidence="2 3">
    <name type="scientific">Stenomitos frigidus AS-A4</name>
    <dbReference type="NCBI Taxonomy" id="2933935"/>
    <lineage>
        <taxon>Bacteria</taxon>
        <taxon>Bacillati</taxon>
        <taxon>Cyanobacteriota</taxon>
        <taxon>Cyanophyceae</taxon>
        <taxon>Leptolyngbyales</taxon>
        <taxon>Leptolyngbyaceae</taxon>
        <taxon>Stenomitos</taxon>
    </lineage>
</organism>
<dbReference type="InterPro" id="IPR036457">
    <property type="entry name" value="PPM-type-like_dom_sf"/>
</dbReference>
<evidence type="ECO:0000259" key="1">
    <source>
        <dbReference type="Pfam" id="PF13672"/>
    </source>
</evidence>
<protein>
    <submittedName>
        <fullName evidence="2">Protein phosphatase 2C domain-containing protein</fullName>
    </submittedName>
</protein>
<dbReference type="EMBL" id="JAMPLM010000008">
    <property type="protein sequence ID" value="MEP1059017.1"/>
    <property type="molecule type" value="Genomic_DNA"/>
</dbReference>
<dbReference type="SUPFAM" id="SSF81606">
    <property type="entry name" value="PP2C-like"/>
    <property type="match status" value="1"/>
</dbReference>